<protein>
    <submittedName>
        <fullName evidence="2">SAM-dependent methyltransferase</fullName>
    </submittedName>
</protein>
<dbReference type="SUPFAM" id="SSF53335">
    <property type="entry name" value="S-adenosyl-L-methionine-dependent methyltransferases"/>
    <property type="match status" value="1"/>
</dbReference>
<evidence type="ECO:0000313" key="2">
    <source>
        <dbReference type="EMBL" id="GAA2055003.1"/>
    </source>
</evidence>
<dbReference type="Proteomes" id="UP001500751">
    <property type="component" value="Unassembled WGS sequence"/>
</dbReference>
<dbReference type="InterPro" id="IPR029063">
    <property type="entry name" value="SAM-dependent_MTases_sf"/>
</dbReference>
<comment type="caution">
    <text evidence="2">The sequence shown here is derived from an EMBL/GenBank/DDBJ whole genome shotgun (WGS) entry which is preliminary data.</text>
</comment>
<dbReference type="GO" id="GO:0032259">
    <property type="term" value="P:methylation"/>
    <property type="evidence" value="ECO:0007669"/>
    <property type="project" value="UniProtKB-KW"/>
</dbReference>
<keyword evidence="3" id="KW-1185">Reference proteome</keyword>
<evidence type="ECO:0000313" key="3">
    <source>
        <dbReference type="Proteomes" id="UP001500751"/>
    </source>
</evidence>
<reference evidence="2 3" key="1">
    <citation type="journal article" date="2019" name="Int. J. Syst. Evol. Microbiol.">
        <title>The Global Catalogue of Microorganisms (GCM) 10K type strain sequencing project: providing services to taxonomists for standard genome sequencing and annotation.</title>
        <authorList>
            <consortium name="The Broad Institute Genomics Platform"/>
            <consortium name="The Broad Institute Genome Sequencing Center for Infectious Disease"/>
            <person name="Wu L."/>
            <person name="Ma J."/>
        </authorList>
    </citation>
    <scope>NUCLEOTIDE SEQUENCE [LARGE SCALE GENOMIC DNA]</scope>
    <source>
        <strain evidence="2 3">JCM 16014</strain>
    </source>
</reference>
<dbReference type="GO" id="GO:0008168">
    <property type="term" value="F:methyltransferase activity"/>
    <property type="evidence" value="ECO:0007669"/>
    <property type="project" value="UniProtKB-KW"/>
</dbReference>
<keyword evidence="2" id="KW-0489">Methyltransferase</keyword>
<organism evidence="2 3">
    <name type="scientific">Catenulispora yoronensis</name>
    <dbReference type="NCBI Taxonomy" id="450799"/>
    <lineage>
        <taxon>Bacteria</taxon>
        <taxon>Bacillati</taxon>
        <taxon>Actinomycetota</taxon>
        <taxon>Actinomycetes</taxon>
        <taxon>Catenulisporales</taxon>
        <taxon>Catenulisporaceae</taxon>
        <taxon>Catenulispora</taxon>
    </lineage>
</organism>
<accession>A0ABN2VAE6</accession>
<proteinExistence type="predicted"/>
<dbReference type="InterPro" id="IPR006764">
    <property type="entry name" value="SAM_dep_MeTrfase_SAV2177_type"/>
</dbReference>
<dbReference type="Pfam" id="PF04672">
    <property type="entry name" value="Methyltransf_19"/>
    <property type="match status" value="1"/>
</dbReference>
<sequence>MRITDPEIDTETENTTETETDTEGDAAVEGDAGADAVRPDPAPLAPGWVPPELDTTRAHSARIYEYLLGGMHYFDVDREAAETALRHIPQARAMVHENRAFLARAIRLLAESGLTQFLDLGSGLPGTGNIGEVARAVHPQARIVLVDYDPMVAVHARALVADGEPEHTAVVLADVRRPAEVLADPELRRVLDLDRPVAVVMSALLHFISPEEGPHAIVREYLAAVPPGSALVLTHVTDGGHPVQAEAARQAWGRTTAQMYVRTDDEIRALFDGTEIVAPGLVPRPLWRPDGEVRGDWEEIWGLGGVGIKR</sequence>
<dbReference type="Gene3D" id="3.40.50.150">
    <property type="entry name" value="Vaccinia Virus protein VP39"/>
    <property type="match status" value="1"/>
</dbReference>
<dbReference type="EMBL" id="BAAAQN010000060">
    <property type="protein sequence ID" value="GAA2055003.1"/>
    <property type="molecule type" value="Genomic_DNA"/>
</dbReference>
<dbReference type="PIRSF" id="PIRSF017393">
    <property type="entry name" value="MTase_SAV2177"/>
    <property type="match status" value="1"/>
</dbReference>
<feature type="compositionally biased region" description="Acidic residues" evidence="1">
    <location>
        <begin position="1"/>
        <end position="28"/>
    </location>
</feature>
<gene>
    <name evidence="2" type="ORF">GCM10009839_74320</name>
</gene>
<dbReference type="CDD" id="cd02440">
    <property type="entry name" value="AdoMet_MTases"/>
    <property type="match status" value="1"/>
</dbReference>
<feature type="region of interest" description="Disordered" evidence="1">
    <location>
        <begin position="1"/>
        <end position="51"/>
    </location>
</feature>
<keyword evidence="2" id="KW-0808">Transferase</keyword>
<evidence type="ECO:0000256" key="1">
    <source>
        <dbReference type="SAM" id="MobiDB-lite"/>
    </source>
</evidence>
<name>A0ABN2VAE6_9ACTN</name>